<dbReference type="InterPro" id="IPR001173">
    <property type="entry name" value="Glyco_trans_2-like"/>
</dbReference>
<keyword evidence="7" id="KW-1185">Reference proteome</keyword>
<sequence>MLVAVVTYNSAEILAPFLHALPAALAGAGTATVVVVDNDSADGTAALARELAPWATVLEAGGNFGYAAGINQALDVTPARRGTYVLNPDAVPSPGSVDVLARAAELDPGIGITVPRIIAEDGSLKPSLRREPTVGRALGEAVLGGRRASRFTALGEMVTDVRSYTDGAEADWATGAAMFLTPRALAAAGRWREDYFLYSEETDYALRVRDAGLSLRLVTGAEVVHPGGDMAVSPQLWSLATVNRTRLYRSRHGRTRSAAFWLAVLLNEGVRALLGRPTHREAARALVLGLRPHPSWPTSVTTG</sequence>
<proteinExistence type="inferred from homology"/>
<evidence type="ECO:0000256" key="4">
    <source>
        <dbReference type="ARBA" id="ARBA00022679"/>
    </source>
</evidence>
<evidence type="ECO:0000256" key="1">
    <source>
        <dbReference type="ARBA" id="ARBA00004776"/>
    </source>
</evidence>
<accession>A0ABR8YZW9</accession>
<evidence type="ECO:0000256" key="2">
    <source>
        <dbReference type="ARBA" id="ARBA00006739"/>
    </source>
</evidence>
<comment type="similarity">
    <text evidence="2">Belongs to the glycosyltransferase 2 family.</text>
</comment>
<keyword evidence="3" id="KW-0328">Glycosyltransferase</keyword>
<gene>
    <name evidence="6" type="ORF">H9624_04650</name>
</gene>
<protein>
    <submittedName>
        <fullName evidence="6">Glycosyltransferase family 2 protein</fullName>
    </submittedName>
</protein>
<dbReference type="InterPro" id="IPR029044">
    <property type="entry name" value="Nucleotide-diphossugar_trans"/>
</dbReference>
<comment type="caution">
    <text evidence="6">The sequence shown here is derived from an EMBL/GenBank/DDBJ whole genome shotgun (WGS) entry which is preliminary data.</text>
</comment>
<dbReference type="PANTHER" id="PTHR43179:SF12">
    <property type="entry name" value="GALACTOFURANOSYLTRANSFERASE GLFT2"/>
    <property type="match status" value="1"/>
</dbReference>
<keyword evidence="4" id="KW-0808">Transferase</keyword>
<organism evidence="6 7">
    <name type="scientific">Oceanitalea stevensii</name>
    <dbReference type="NCBI Taxonomy" id="2763072"/>
    <lineage>
        <taxon>Bacteria</taxon>
        <taxon>Bacillati</taxon>
        <taxon>Actinomycetota</taxon>
        <taxon>Actinomycetes</taxon>
        <taxon>Micrococcales</taxon>
        <taxon>Bogoriellaceae</taxon>
        <taxon>Georgenia</taxon>
    </lineage>
</organism>
<dbReference type="Pfam" id="PF00535">
    <property type="entry name" value="Glycos_transf_2"/>
    <property type="match status" value="1"/>
</dbReference>
<evidence type="ECO:0000259" key="5">
    <source>
        <dbReference type="Pfam" id="PF00535"/>
    </source>
</evidence>
<feature type="domain" description="Glycosyltransferase 2-like" evidence="5">
    <location>
        <begin position="3"/>
        <end position="129"/>
    </location>
</feature>
<evidence type="ECO:0000256" key="3">
    <source>
        <dbReference type="ARBA" id="ARBA00022676"/>
    </source>
</evidence>
<name>A0ABR8YZW9_9MICO</name>
<dbReference type="SUPFAM" id="SSF53448">
    <property type="entry name" value="Nucleotide-diphospho-sugar transferases"/>
    <property type="match status" value="1"/>
</dbReference>
<evidence type="ECO:0000313" key="7">
    <source>
        <dbReference type="Proteomes" id="UP000661894"/>
    </source>
</evidence>
<evidence type="ECO:0000313" key="6">
    <source>
        <dbReference type="EMBL" id="MBD8061613.1"/>
    </source>
</evidence>
<dbReference type="EMBL" id="JACSPO010000001">
    <property type="protein sequence ID" value="MBD8061613.1"/>
    <property type="molecule type" value="Genomic_DNA"/>
</dbReference>
<comment type="pathway">
    <text evidence="1">Cell wall biogenesis; cell wall polysaccharide biosynthesis.</text>
</comment>
<dbReference type="Proteomes" id="UP000661894">
    <property type="component" value="Unassembled WGS sequence"/>
</dbReference>
<dbReference type="PANTHER" id="PTHR43179">
    <property type="entry name" value="RHAMNOSYLTRANSFERASE WBBL"/>
    <property type="match status" value="1"/>
</dbReference>
<dbReference type="Gene3D" id="3.90.550.10">
    <property type="entry name" value="Spore Coat Polysaccharide Biosynthesis Protein SpsA, Chain A"/>
    <property type="match status" value="1"/>
</dbReference>
<reference evidence="6 7" key="1">
    <citation type="submission" date="2020-08" db="EMBL/GenBank/DDBJ databases">
        <title>A Genomic Blueprint of the Chicken Gut Microbiome.</title>
        <authorList>
            <person name="Gilroy R."/>
            <person name="Ravi A."/>
            <person name="Getino M."/>
            <person name="Pursley I."/>
            <person name="Horton D.L."/>
            <person name="Alikhan N.-F."/>
            <person name="Baker D."/>
            <person name="Gharbi K."/>
            <person name="Hall N."/>
            <person name="Watson M."/>
            <person name="Adriaenssens E.M."/>
            <person name="Foster-Nyarko E."/>
            <person name="Jarju S."/>
            <person name="Secka A."/>
            <person name="Antonio M."/>
            <person name="Oren A."/>
            <person name="Chaudhuri R."/>
            <person name="La Ragione R.M."/>
            <person name="Hildebrand F."/>
            <person name="Pallen M.J."/>
        </authorList>
    </citation>
    <scope>NUCLEOTIDE SEQUENCE [LARGE SCALE GENOMIC DNA]</scope>
    <source>
        <strain evidence="6 7">Sa1BUA1</strain>
    </source>
</reference>